<proteinExistence type="predicted"/>
<protein>
    <submittedName>
        <fullName evidence="2">21601_t:CDS:1</fullName>
    </submittedName>
</protein>
<gene>
    <name evidence="2" type="ORF">DERYTH_LOCUS12062</name>
</gene>
<dbReference type="Proteomes" id="UP000789405">
    <property type="component" value="Unassembled WGS sequence"/>
</dbReference>
<reference evidence="2" key="1">
    <citation type="submission" date="2021-06" db="EMBL/GenBank/DDBJ databases">
        <authorList>
            <person name="Kallberg Y."/>
            <person name="Tangrot J."/>
            <person name="Rosling A."/>
        </authorList>
    </citation>
    <scope>NUCLEOTIDE SEQUENCE</scope>
    <source>
        <strain evidence="2">MA453B</strain>
    </source>
</reference>
<feature type="compositionally biased region" description="Polar residues" evidence="1">
    <location>
        <begin position="8"/>
        <end position="17"/>
    </location>
</feature>
<name>A0A9N9ELR1_9GLOM</name>
<dbReference type="AlphaFoldDB" id="A0A9N9ELR1"/>
<accession>A0A9N9ELR1</accession>
<evidence type="ECO:0000313" key="2">
    <source>
        <dbReference type="EMBL" id="CAG8685242.1"/>
    </source>
</evidence>
<dbReference type="OrthoDB" id="2437308at2759"/>
<dbReference type="EMBL" id="CAJVPY010007753">
    <property type="protein sequence ID" value="CAG8685242.1"/>
    <property type="molecule type" value="Genomic_DNA"/>
</dbReference>
<evidence type="ECO:0000256" key="1">
    <source>
        <dbReference type="SAM" id="MobiDB-lite"/>
    </source>
</evidence>
<comment type="caution">
    <text evidence="2">The sequence shown here is derived from an EMBL/GenBank/DDBJ whole genome shotgun (WGS) entry which is preliminary data.</text>
</comment>
<organism evidence="2 3">
    <name type="scientific">Dentiscutata erythropus</name>
    <dbReference type="NCBI Taxonomy" id="1348616"/>
    <lineage>
        <taxon>Eukaryota</taxon>
        <taxon>Fungi</taxon>
        <taxon>Fungi incertae sedis</taxon>
        <taxon>Mucoromycota</taxon>
        <taxon>Glomeromycotina</taxon>
        <taxon>Glomeromycetes</taxon>
        <taxon>Diversisporales</taxon>
        <taxon>Gigasporaceae</taxon>
        <taxon>Dentiscutata</taxon>
    </lineage>
</organism>
<feature type="region of interest" description="Disordered" evidence="1">
    <location>
        <begin position="1"/>
        <end position="25"/>
    </location>
</feature>
<keyword evidence="3" id="KW-1185">Reference proteome</keyword>
<sequence>MATEEFITKTNSNTPQSEENKDTDKTLNMKANNETCLNETTDINKQAETNHMSPHDKALTTLDTEQNKFTGTNTRIKQWSEIFPKLKEGKATFVNSGPRHKLYSKNENALIFDIQALENITINKIILAIYTKFGSEILAVKFHLSREKRTQLEIAFKNKEAQQKYAATYLNKH</sequence>
<evidence type="ECO:0000313" key="3">
    <source>
        <dbReference type="Proteomes" id="UP000789405"/>
    </source>
</evidence>